<sequence>MDNPLNAMLFAEDLMEFVLERYGVIWDENKTGVRRFRNRIQKHFFKPDIGNAVFAMIAENVEAIAGSYMELNRKGINCIDDFRYEASITTIFYLKYGYNHKNYLNLCALFAGVTYYCFKNGDNSTFARNVATASTQLLAYVVNFSIYTCNFYPEESWFDLLITARIIGRKIENGLFYTISDDDDDEGIILPYFILLNEL</sequence>
<dbReference type="OrthoDB" id="6408762at2759"/>
<gene>
    <name evidence="1" type="primary">AVEN_95379_1</name>
    <name evidence="1" type="ORF">NPIL_344771</name>
</gene>
<dbReference type="Proteomes" id="UP000887013">
    <property type="component" value="Unassembled WGS sequence"/>
</dbReference>
<evidence type="ECO:0000313" key="2">
    <source>
        <dbReference type="Proteomes" id="UP000887013"/>
    </source>
</evidence>
<evidence type="ECO:0000313" key="1">
    <source>
        <dbReference type="EMBL" id="GFS75807.1"/>
    </source>
</evidence>
<dbReference type="AlphaFoldDB" id="A0A8X6MSP0"/>
<accession>A0A8X6MSP0</accession>
<keyword evidence="2" id="KW-1185">Reference proteome</keyword>
<protein>
    <submittedName>
        <fullName evidence="1">Uncharacterized protein</fullName>
    </submittedName>
</protein>
<reference evidence="1" key="1">
    <citation type="submission" date="2020-08" db="EMBL/GenBank/DDBJ databases">
        <title>Multicomponent nature underlies the extraordinary mechanical properties of spider dragline silk.</title>
        <authorList>
            <person name="Kono N."/>
            <person name="Nakamura H."/>
            <person name="Mori M."/>
            <person name="Yoshida Y."/>
            <person name="Ohtoshi R."/>
            <person name="Malay A.D."/>
            <person name="Moran D.A.P."/>
            <person name="Tomita M."/>
            <person name="Numata K."/>
            <person name="Arakawa K."/>
        </authorList>
    </citation>
    <scope>NUCLEOTIDE SEQUENCE</scope>
</reference>
<organism evidence="1 2">
    <name type="scientific">Nephila pilipes</name>
    <name type="common">Giant wood spider</name>
    <name type="synonym">Nephila maculata</name>
    <dbReference type="NCBI Taxonomy" id="299642"/>
    <lineage>
        <taxon>Eukaryota</taxon>
        <taxon>Metazoa</taxon>
        <taxon>Ecdysozoa</taxon>
        <taxon>Arthropoda</taxon>
        <taxon>Chelicerata</taxon>
        <taxon>Arachnida</taxon>
        <taxon>Araneae</taxon>
        <taxon>Araneomorphae</taxon>
        <taxon>Entelegynae</taxon>
        <taxon>Araneoidea</taxon>
        <taxon>Nephilidae</taxon>
        <taxon>Nephila</taxon>
    </lineage>
</organism>
<dbReference type="EMBL" id="BMAW01096664">
    <property type="protein sequence ID" value="GFS75807.1"/>
    <property type="molecule type" value="Genomic_DNA"/>
</dbReference>
<comment type="caution">
    <text evidence="1">The sequence shown here is derived from an EMBL/GenBank/DDBJ whole genome shotgun (WGS) entry which is preliminary data.</text>
</comment>
<name>A0A8X6MSP0_NEPPI</name>
<proteinExistence type="predicted"/>